<feature type="compositionally biased region" description="Polar residues" evidence="1">
    <location>
        <begin position="111"/>
        <end position="124"/>
    </location>
</feature>
<gene>
    <name evidence="2" type="ORF">CTA1_5387</name>
</gene>
<protein>
    <submittedName>
        <fullName evidence="2">Uncharacterized protein</fullName>
    </submittedName>
</protein>
<proteinExistence type="predicted"/>
<dbReference type="Proteomes" id="UP000310108">
    <property type="component" value="Unassembled WGS sequence"/>
</dbReference>
<sequence>MSGKSTKSALKLLGKVTLTQVQEQNRTSGPQWLGAINAASSAVKFPNIDGIHISGAKAHRSHEVPSHSNVISAKFFAGKTRVVSGHIHLDGTVDYGRPRGNTGSDREEGPSTRNSGNRPESGESSAWKPAREYVDTGNWTIYDSDKRKTREVREENGWWYIETRKGKVYF</sequence>
<evidence type="ECO:0000313" key="2">
    <source>
        <dbReference type="EMBL" id="TKW57067.1"/>
    </source>
</evidence>
<reference evidence="2 3" key="1">
    <citation type="journal article" date="2019" name="PLoS ONE">
        <title>Comparative genome analysis indicates high evolutionary potential of pathogenicity genes in Colletotrichum tanaceti.</title>
        <authorList>
            <person name="Lelwala R.V."/>
            <person name="Korhonen P.K."/>
            <person name="Young N.D."/>
            <person name="Scott J.B."/>
            <person name="Ades P.A."/>
            <person name="Gasser R.B."/>
            <person name="Taylor P.W.J."/>
        </authorList>
    </citation>
    <scope>NUCLEOTIDE SEQUENCE [LARGE SCALE GENOMIC DNA]</scope>
    <source>
        <strain evidence="2">BRIP57314</strain>
    </source>
</reference>
<feature type="region of interest" description="Disordered" evidence="1">
    <location>
        <begin position="89"/>
        <end position="129"/>
    </location>
</feature>
<dbReference type="EMBL" id="PJEX01000051">
    <property type="protein sequence ID" value="TKW57067.1"/>
    <property type="molecule type" value="Genomic_DNA"/>
</dbReference>
<dbReference type="AlphaFoldDB" id="A0A4U6XMY1"/>
<accession>A0A4U6XMY1</accession>
<evidence type="ECO:0000256" key="1">
    <source>
        <dbReference type="SAM" id="MobiDB-lite"/>
    </source>
</evidence>
<name>A0A4U6XMY1_9PEZI</name>
<comment type="caution">
    <text evidence="2">The sequence shown here is derived from an EMBL/GenBank/DDBJ whole genome shotgun (WGS) entry which is preliminary data.</text>
</comment>
<evidence type="ECO:0000313" key="3">
    <source>
        <dbReference type="Proteomes" id="UP000310108"/>
    </source>
</evidence>
<organism evidence="2 3">
    <name type="scientific">Colletotrichum tanaceti</name>
    <dbReference type="NCBI Taxonomy" id="1306861"/>
    <lineage>
        <taxon>Eukaryota</taxon>
        <taxon>Fungi</taxon>
        <taxon>Dikarya</taxon>
        <taxon>Ascomycota</taxon>
        <taxon>Pezizomycotina</taxon>
        <taxon>Sordariomycetes</taxon>
        <taxon>Hypocreomycetidae</taxon>
        <taxon>Glomerellales</taxon>
        <taxon>Glomerellaceae</taxon>
        <taxon>Colletotrichum</taxon>
        <taxon>Colletotrichum destructivum species complex</taxon>
    </lineage>
</organism>
<keyword evidence="3" id="KW-1185">Reference proteome</keyword>